<evidence type="ECO:0000313" key="1">
    <source>
        <dbReference type="EMBL" id="GBO89136.1"/>
    </source>
</evidence>
<dbReference type="EMBL" id="BGZI01000020">
    <property type="protein sequence ID" value="GBO89136.1"/>
    <property type="molecule type" value="Genomic_DNA"/>
</dbReference>
<name>A0A5M3Q1Z1_9GAMM</name>
<dbReference type="Proteomes" id="UP000387223">
    <property type="component" value="Unassembled WGS sequence"/>
</dbReference>
<evidence type="ECO:0000313" key="2">
    <source>
        <dbReference type="Proteomes" id="UP000387223"/>
    </source>
</evidence>
<gene>
    <name evidence="1" type="ORF">MSSD14B_28040</name>
</gene>
<protein>
    <submittedName>
        <fullName evidence="1">Uncharacterized protein</fullName>
    </submittedName>
</protein>
<dbReference type="AlphaFoldDB" id="A0A5M3Q1Z1"/>
<dbReference type="RefSeq" id="WP_153637324.1">
    <property type="nucleotide sequence ID" value="NZ_BGZI01000020.1"/>
</dbReference>
<organism evidence="1 2">
    <name type="scientific">Marinobacter salsuginis</name>
    <dbReference type="NCBI Taxonomy" id="418719"/>
    <lineage>
        <taxon>Bacteria</taxon>
        <taxon>Pseudomonadati</taxon>
        <taxon>Pseudomonadota</taxon>
        <taxon>Gammaproteobacteria</taxon>
        <taxon>Pseudomonadales</taxon>
        <taxon>Marinobacteraceae</taxon>
        <taxon>Marinobacter</taxon>
    </lineage>
</organism>
<proteinExistence type="predicted"/>
<comment type="caution">
    <text evidence="1">The sequence shown here is derived from an EMBL/GenBank/DDBJ whole genome shotgun (WGS) entry which is preliminary data.</text>
</comment>
<sequence>MISIESRQGELLNPLRKILETFPGDIFEGDLTGHGYEWRAEYTVDYAPSNQDETEEDEFVLTLSIYPKSGTGSFRAELYLEHHVPEVGIEDKEPIPLGDLESMATVLAKHACEWDLRKDTVEIAGPFLTKVAEIARQISGGEHA</sequence>
<accession>A0A5M3Q1Z1</accession>
<reference evidence="1 2" key="1">
    <citation type="journal article" date="2019" name="J. Gen. Appl. Microbiol.">
        <title>Aerobic degradation of cis-dichloroethene by the marine bacterium Marinobacter salsuginis strain 5N-3.</title>
        <authorList>
            <person name="Inoue Y."/>
            <person name="Fukunaga Y."/>
            <person name="Katsumata H."/>
            <person name="Ohji S."/>
            <person name="Hosoyama A."/>
            <person name="Mori K."/>
            <person name="Ando K."/>
        </authorList>
    </citation>
    <scope>NUCLEOTIDE SEQUENCE [LARGE SCALE GENOMIC DNA]</scope>
    <source>
        <strain evidence="1 2">NBRC 109114</strain>
    </source>
</reference>